<evidence type="ECO:0000313" key="2">
    <source>
        <dbReference type="EMBL" id="TQL77186.1"/>
    </source>
</evidence>
<comment type="caution">
    <text evidence="2">The sequence shown here is derived from an EMBL/GenBank/DDBJ whole genome shotgun (WGS) entry which is preliminary data.</text>
</comment>
<evidence type="ECO:0000256" key="1">
    <source>
        <dbReference type="SAM" id="MobiDB-lite"/>
    </source>
</evidence>
<feature type="compositionally biased region" description="Basic and acidic residues" evidence="1">
    <location>
        <begin position="191"/>
        <end position="200"/>
    </location>
</feature>
<dbReference type="InParanoid" id="A0A543AX86"/>
<organism evidence="2 3">
    <name type="scientific">Stackebrandtia endophytica</name>
    <dbReference type="NCBI Taxonomy" id="1496996"/>
    <lineage>
        <taxon>Bacteria</taxon>
        <taxon>Bacillati</taxon>
        <taxon>Actinomycetota</taxon>
        <taxon>Actinomycetes</taxon>
        <taxon>Glycomycetales</taxon>
        <taxon>Glycomycetaceae</taxon>
        <taxon>Stackebrandtia</taxon>
    </lineage>
</organism>
<protein>
    <submittedName>
        <fullName evidence="2">Uncharacterized protein</fullName>
    </submittedName>
</protein>
<feature type="compositionally biased region" description="Acidic residues" evidence="1">
    <location>
        <begin position="167"/>
        <end position="180"/>
    </location>
</feature>
<proteinExistence type="predicted"/>
<gene>
    <name evidence="2" type="ORF">FB566_2737</name>
</gene>
<dbReference type="EMBL" id="VFOW01000001">
    <property type="protein sequence ID" value="TQL77186.1"/>
    <property type="molecule type" value="Genomic_DNA"/>
</dbReference>
<evidence type="ECO:0000313" key="3">
    <source>
        <dbReference type="Proteomes" id="UP000317043"/>
    </source>
</evidence>
<dbReference type="RefSeq" id="WP_142039686.1">
    <property type="nucleotide sequence ID" value="NZ_JBHTGS010000001.1"/>
</dbReference>
<feature type="region of interest" description="Disordered" evidence="1">
    <location>
        <begin position="153"/>
        <end position="200"/>
    </location>
</feature>
<dbReference type="Proteomes" id="UP000317043">
    <property type="component" value="Unassembled WGS sequence"/>
</dbReference>
<dbReference type="AlphaFoldDB" id="A0A543AX86"/>
<accession>A0A543AX86</accession>
<sequence length="200" mass="21273">MSEITGGDLLALWRVSKVHLPRIAEGFVNASQIVGGVGGQGGTADAAEAFRQTRPVTELESSAVVFAPRSGSRANNRDSPSSEITGVGRVYPHWAALRNELQHILASSAQHSIDASAAVNLALNEFRGVDDDNAESVTEIGKEFDGLLVDENYVDLDDPSQNPPDGPLDDPEFPLEDSGDPYDSPGATEADASKRFPRSE</sequence>
<name>A0A543AX86_9ACTN</name>
<dbReference type="OrthoDB" id="3291728at2"/>
<keyword evidence="3" id="KW-1185">Reference proteome</keyword>
<reference evidence="2 3" key="1">
    <citation type="submission" date="2019-06" db="EMBL/GenBank/DDBJ databases">
        <title>Sequencing the genomes of 1000 actinobacteria strains.</title>
        <authorList>
            <person name="Klenk H.-P."/>
        </authorList>
    </citation>
    <scope>NUCLEOTIDE SEQUENCE [LARGE SCALE GENOMIC DNA]</scope>
    <source>
        <strain evidence="2 3">DSM 45928</strain>
    </source>
</reference>